<evidence type="ECO:0000313" key="3">
    <source>
        <dbReference type="EMBL" id="MBY0095446.1"/>
    </source>
</evidence>
<sequence length="192" mass="22120">MLKAIKFLIPALFLGFVSGCAPVETSGEELDYDATKKMVVDILKTDDGKKAIQEMMKDEEMQQKLIMEQSVVSDAIEKSLISEKGTEFWKTAFEDPKFAEAYAKSMQTEHEKLIKNLMKDPEYRSMMVEILKDPELEKEMLTLLKSSEYRQQMQTVITETFESPLFKAKIQEIIVTAADDISKQQEKKKEEQ</sequence>
<dbReference type="NCBIfam" id="NF040801">
    <property type="entry name" value="spore_GerD"/>
    <property type="match status" value="1"/>
</dbReference>
<accession>A0ABS7JZV8</accession>
<dbReference type="RefSeq" id="WP_221870425.1">
    <property type="nucleotide sequence ID" value="NZ_JACWFH010000002.1"/>
</dbReference>
<evidence type="ECO:0000259" key="2">
    <source>
        <dbReference type="Pfam" id="PF17898"/>
    </source>
</evidence>
<proteinExistence type="predicted"/>
<comment type="caution">
    <text evidence="3">The sequence shown here is derived from an EMBL/GenBank/DDBJ whole genome shotgun (WGS) entry which is preliminary data.</text>
</comment>
<feature type="chain" id="PRO_5045089947" evidence="1">
    <location>
        <begin position="24"/>
        <end position="192"/>
    </location>
</feature>
<dbReference type="PROSITE" id="PS51257">
    <property type="entry name" value="PROKAR_LIPOPROTEIN"/>
    <property type="match status" value="1"/>
</dbReference>
<protein>
    <submittedName>
        <fullName evidence="3">Spore gernimation protein GerD</fullName>
    </submittedName>
</protein>
<name>A0ABS7JZV8_9BACI</name>
<evidence type="ECO:0000256" key="1">
    <source>
        <dbReference type="SAM" id="SignalP"/>
    </source>
</evidence>
<feature type="domain" description="Spore germination GerD central core" evidence="2">
    <location>
        <begin position="65"/>
        <end position="178"/>
    </location>
</feature>
<dbReference type="InterPro" id="IPR041262">
    <property type="entry name" value="GerD_central"/>
</dbReference>
<dbReference type="Pfam" id="PF17898">
    <property type="entry name" value="GerD"/>
    <property type="match status" value="1"/>
</dbReference>
<keyword evidence="1" id="KW-0732">Signal</keyword>
<organism evidence="3 4">
    <name type="scientific">Mesobacillus maritimus</name>
    <dbReference type="NCBI Taxonomy" id="1643336"/>
    <lineage>
        <taxon>Bacteria</taxon>
        <taxon>Bacillati</taxon>
        <taxon>Bacillota</taxon>
        <taxon>Bacilli</taxon>
        <taxon>Bacillales</taxon>
        <taxon>Bacillaceae</taxon>
        <taxon>Mesobacillus</taxon>
    </lineage>
</organism>
<keyword evidence="4" id="KW-1185">Reference proteome</keyword>
<gene>
    <name evidence="3" type="ORF">H0185_01240</name>
</gene>
<reference evidence="3 4" key="1">
    <citation type="submission" date="2020-07" db="EMBL/GenBank/DDBJ databases">
        <title>Fungal Genomes of the International Space Station.</title>
        <authorList>
            <person name="Seuylemezian A."/>
            <person name="Singh N.K."/>
            <person name="Wood J."/>
            <person name="Venkateswaran K."/>
        </authorList>
    </citation>
    <scope>NUCLEOTIDE SEQUENCE [LARGE SCALE GENOMIC DNA]</scope>
    <source>
        <strain evidence="3 4">PL-B2</strain>
    </source>
</reference>
<evidence type="ECO:0000313" key="4">
    <source>
        <dbReference type="Proteomes" id="UP000769780"/>
    </source>
</evidence>
<dbReference type="EMBL" id="JACWFH010000002">
    <property type="protein sequence ID" value="MBY0095446.1"/>
    <property type="molecule type" value="Genomic_DNA"/>
</dbReference>
<dbReference type="Proteomes" id="UP000769780">
    <property type="component" value="Unassembled WGS sequence"/>
</dbReference>
<feature type="signal peptide" evidence="1">
    <location>
        <begin position="1"/>
        <end position="23"/>
    </location>
</feature>